<dbReference type="EMBL" id="JACACB010000004">
    <property type="protein sequence ID" value="MCO8297292.1"/>
    <property type="molecule type" value="Genomic_DNA"/>
</dbReference>
<evidence type="ECO:0000259" key="1">
    <source>
        <dbReference type="Pfam" id="PF05709"/>
    </source>
</evidence>
<dbReference type="Proteomes" id="UP001057280">
    <property type="component" value="Unassembled WGS sequence"/>
</dbReference>
<name>A0AB35HM14_TETHA</name>
<dbReference type="Gene3D" id="2.40.30.200">
    <property type="match status" value="1"/>
</dbReference>
<dbReference type="RefSeq" id="WP_253209940.1">
    <property type="nucleotide sequence ID" value="NZ_JACABZ010000009.1"/>
</dbReference>
<sequence length="495" mass="56574">MSFSIKFNDHELCDYLRVVSIRRNIGTTRTNNTVKSGDRAGQIFTSMTRDMATIEIEFKMKNNLIEKRRELAAILNVTEPAVLILGDEPSKYYKAIPDGDISPEDQNFLSSVTLQFVVPDGLAHALDAKQFPFQEEDDETVIENRGTTSAPLDIHATFLSDADSIGFTNDTQTVQFGTTFSEDESENEFVPSERVIFDGMGPTYRNEWKPNVGRPRFKYDYGEGSSRVTGKVRWLESKVRITDYGSIKDDDPGFWHGPTLTRNLTESLNNFTAYFRFKMKPGGKRKNRPKSQGLLEINLMDADNNFVMGFGLKDNDPNKASVMYDFFIGDHRVFRGHLPRKVLKYTTGIFGYVEMSKVGNKFSFKLCHLKEGFRENWSVKKTYLNDSVAMLSFKTINFYGAKWKRIRDMITEWTSTTITKINTEDDSLVPLVFYEGDELFVDGQNNHVYINGIRDDNYRVIGSSQFLTAPVGKTAYSVLTDGNVEGHYEMREQYL</sequence>
<dbReference type="InterPro" id="IPR006520">
    <property type="entry name" value="Dit_BPSPP_N"/>
</dbReference>
<reference evidence="2" key="1">
    <citation type="submission" date="2020-06" db="EMBL/GenBank/DDBJ databases">
        <authorList>
            <person name="Link T."/>
            <person name="Ehrmann M."/>
        </authorList>
    </citation>
    <scope>NUCLEOTIDE SEQUENCE</scope>
    <source>
        <strain evidence="2">TMW 2.2257</strain>
    </source>
</reference>
<proteinExistence type="predicted"/>
<dbReference type="AlphaFoldDB" id="A0AB35HM14"/>
<protein>
    <submittedName>
        <fullName evidence="2">Phage tail family protein</fullName>
    </submittedName>
</protein>
<organism evidence="2 3">
    <name type="scientific">Tetragenococcus halophilus</name>
    <name type="common">Pediococcus halophilus</name>
    <dbReference type="NCBI Taxonomy" id="51669"/>
    <lineage>
        <taxon>Bacteria</taxon>
        <taxon>Bacillati</taxon>
        <taxon>Bacillota</taxon>
        <taxon>Bacilli</taxon>
        <taxon>Lactobacillales</taxon>
        <taxon>Enterococcaceae</taxon>
        <taxon>Tetragenococcus</taxon>
    </lineage>
</organism>
<dbReference type="NCBIfam" id="TIGR01633">
    <property type="entry name" value="phi3626_gp14_N"/>
    <property type="match status" value="1"/>
</dbReference>
<dbReference type="Pfam" id="PF05709">
    <property type="entry name" value="Sipho_tail"/>
    <property type="match status" value="1"/>
</dbReference>
<evidence type="ECO:0000313" key="2">
    <source>
        <dbReference type="EMBL" id="MCO8297292.1"/>
    </source>
</evidence>
<reference evidence="2" key="2">
    <citation type="journal article" date="2021" name="BMC Microbiol.">
        <title>The diversity among the species Tetragenococcus halophilus including new isolates from a lupine seed fermentation.</title>
        <authorList>
            <person name="Link T."/>
            <person name="Vogel R.F."/>
            <person name="Ehrmann M.A."/>
        </authorList>
    </citation>
    <scope>NUCLEOTIDE SEQUENCE</scope>
    <source>
        <strain evidence="2">TMW 2.2257</strain>
    </source>
</reference>
<feature type="domain" description="Siphovirus-type tail component RIFT-related" evidence="1">
    <location>
        <begin position="20"/>
        <end position="118"/>
    </location>
</feature>
<comment type="caution">
    <text evidence="2">The sequence shown here is derived from an EMBL/GenBank/DDBJ whole genome shotgun (WGS) entry which is preliminary data.</text>
</comment>
<gene>
    <name evidence="2" type="ORF">HXW75_02260</name>
</gene>
<evidence type="ECO:0000313" key="3">
    <source>
        <dbReference type="Proteomes" id="UP001057280"/>
    </source>
</evidence>
<dbReference type="InterPro" id="IPR008841">
    <property type="entry name" value="Siphovirus-type_tail_N"/>
</dbReference>
<accession>A0AB35HM14</accession>